<dbReference type="AlphaFoldDB" id="A0AAD5PXX2"/>
<protein>
    <recommendedName>
        <fullName evidence="2">Regulatory protein zeste</fullName>
    </recommendedName>
</protein>
<evidence type="ECO:0000256" key="2">
    <source>
        <dbReference type="ARBA" id="ARBA00016807"/>
    </source>
</evidence>
<accession>A0AAD5PXX2</accession>
<dbReference type="Pfam" id="PF13873">
    <property type="entry name" value="Myb_DNA-bind_5"/>
    <property type="match status" value="1"/>
</dbReference>
<dbReference type="EMBL" id="WJBH02000004">
    <property type="protein sequence ID" value="KAI9560459.1"/>
    <property type="molecule type" value="Genomic_DNA"/>
</dbReference>
<dbReference type="Proteomes" id="UP000820818">
    <property type="component" value="Linkage Group LG4"/>
</dbReference>
<evidence type="ECO:0000256" key="1">
    <source>
        <dbReference type="ARBA" id="ARBA00011764"/>
    </source>
</evidence>
<sequence length="139" mass="16207">MVNKKGKRDVWQERETATLLDLYISHKAVLEGSYSAVITKELKKNTYVLLTESPRLEHEHPDCSEKTIENVKKKWNNFLTAAKSAISNHKQGLTETGLIVSISLTTTIPFNHTFNRWWTLNWATARYIYEILGRNTWKR</sequence>
<evidence type="ECO:0000256" key="3">
    <source>
        <dbReference type="ARBA" id="ARBA00025466"/>
    </source>
</evidence>
<keyword evidence="6" id="KW-1185">Reference proteome</keyword>
<name>A0AAD5PXX2_9CRUS</name>
<comment type="caution">
    <text evidence="5">The sequence shown here is derived from an EMBL/GenBank/DDBJ whole genome shotgun (WGS) entry which is preliminary data.</text>
</comment>
<proteinExistence type="predicted"/>
<comment type="function">
    <text evidence="3">Involved in transvection phenomena (= synapsis-dependent gene expression), where the synaptic pairing of chromosomes carrying genes with which zeste interacts influences the expression of these genes. Zeste binds to DNA and stimulates transcription from a nearby promoter.</text>
</comment>
<reference evidence="5 6" key="1">
    <citation type="submission" date="2022-05" db="EMBL/GenBank/DDBJ databases">
        <title>A multi-omics perspective on studying reproductive biology in Daphnia sinensis.</title>
        <authorList>
            <person name="Jia J."/>
        </authorList>
    </citation>
    <scope>NUCLEOTIDE SEQUENCE [LARGE SCALE GENOMIC DNA]</scope>
    <source>
        <strain evidence="5 6">WSL</strain>
    </source>
</reference>
<gene>
    <name evidence="5" type="ORF">GHT06_014479</name>
</gene>
<evidence type="ECO:0000259" key="4">
    <source>
        <dbReference type="Pfam" id="PF13873"/>
    </source>
</evidence>
<evidence type="ECO:0000313" key="6">
    <source>
        <dbReference type="Proteomes" id="UP000820818"/>
    </source>
</evidence>
<comment type="subunit">
    <text evidence="1">Self-associates forming complexes of several hundred monomers.</text>
</comment>
<dbReference type="InterPro" id="IPR028002">
    <property type="entry name" value="Myb_DNA-bind_5"/>
</dbReference>
<feature type="domain" description="Myb/SANT-like DNA-binding" evidence="4">
    <location>
        <begin position="11"/>
        <end position="86"/>
    </location>
</feature>
<organism evidence="5 6">
    <name type="scientific">Daphnia sinensis</name>
    <dbReference type="NCBI Taxonomy" id="1820382"/>
    <lineage>
        <taxon>Eukaryota</taxon>
        <taxon>Metazoa</taxon>
        <taxon>Ecdysozoa</taxon>
        <taxon>Arthropoda</taxon>
        <taxon>Crustacea</taxon>
        <taxon>Branchiopoda</taxon>
        <taxon>Diplostraca</taxon>
        <taxon>Cladocera</taxon>
        <taxon>Anomopoda</taxon>
        <taxon>Daphniidae</taxon>
        <taxon>Daphnia</taxon>
        <taxon>Daphnia similis group</taxon>
    </lineage>
</organism>
<evidence type="ECO:0000313" key="5">
    <source>
        <dbReference type="EMBL" id="KAI9560459.1"/>
    </source>
</evidence>